<dbReference type="PANTHER" id="PTHR48108">
    <property type="entry name" value="CBS DOMAIN-CONTAINING PROTEIN CBSX2, CHLOROPLASTIC"/>
    <property type="match status" value="1"/>
</dbReference>
<dbReference type="InterPro" id="IPR000644">
    <property type="entry name" value="CBS_dom"/>
</dbReference>
<feature type="domain" description="CBS" evidence="3">
    <location>
        <begin position="64"/>
        <end position="120"/>
    </location>
</feature>
<accession>A0A4P9YDR4</accession>
<dbReference type="SMART" id="SM00116">
    <property type="entry name" value="CBS"/>
    <property type="match status" value="3"/>
</dbReference>
<dbReference type="Gene3D" id="3.10.580.10">
    <property type="entry name" value="CBS-domain"/>
    <property type="match status" value="2"/>
</dbReference>
<dbReference type="PROSITE" id="PS51371">
    <property type="entry name" value="CBS"/>
    <property type="match status" value="3"/>
</dbReference>
<proteinExistence type="predicted"/>
<keyword evidence="1" id="KW-0677">Repeat</keyword>
<feature type="domain" description="CBS" evidence="3">
    <location>
        <begin position="130"/>
        <end position="190"/>
    </location>
</feature>
<dbReference type="Pfam" id="PF00571">
    <property type="entry name" value="CBS"/>
    <property type="match status" value="3"/>
</dbReference>
<dbReference type="PANTHER" id="PTHR48108:SF26">
    <property type="entry name" value="CBS DOMAIN-CONTAINING PROTEIN DDB_G0289609"/>
    <property type="match status" value="1"/>
</dbReference>
<name>A0A4P9YDR4_ROZAC</name>
<feature type="non-terminal residue" evidence="4">
    <location>
        <position position="217"/>
    </location>
</feature>
<evidence type="ECO:0000256" key="1">
    <source>
        <dbReference type="ARBA" id="ARBA00022737"/>
    </source>
</evidence>
<dbReference type="SUPFAM" id="SSF54631">
    <property type="entry name" value="CBS-domain pair"/>
    <property type="match status" value="2"/>
</dbReference>
<keyword evidence="2" id="KW-0129">CBS domain</keyword>
<sequence>MSDPVSPGLTVSDVAQVMTARRVDAVTVMNKEGNLVGILTDNDLTRRVIAEKGDLSVLKVKDVMTTSPIFVDHDTHVTDALNEMITGQFRHLPVLKHGKPIGFLDITRCVLGSLDKLGGLIQSSTLDSVIKTPPLFLPLKTTVYEASRAMKRDNQTSVLAIDDQGNVKGIFTTKDIVLRVLAAKLDPNTTSLVRVVTPNPQTVPQNMTVVDALRFMN</sequence>
<organism evidence="4 5">
    <name type="scientific">Rozella allomycis (strain CSF55)</name>
    <dbReference type="NCBI Taxonomy" id="988480"/>
    <lineage>
        <taxon>Eukaryota</taxon>
        <taxon>Fungi</taxon>
        <taxon>Fungi incertae sedis</taxon>
        <taxon>Cryptomycota</taxon>
        <taxon>Cryptomycota incertae sedis</taxon>
        <taxon>Rozella</taxon>
    </lineage>
</organism>
<dbReference type="Proteomes" id="UP000281549">
    <property type="component" value="Unassembled WGS sequence"/>
</dbReference>
<evidence type="ECO:0000259" key="3">
    <source>
        <dbReference type="PROSITE" id="PS51371"/>
    </source>
</evidence>
<evidence type="ECO:0000256" key="2">
    <source>
        <dbReference type="PROSITE-ProRule" id="PRU00703"/>
    </source>
</evidence>
<dbReference type="InterPro" id="IPR051462">
    <property type="entry name" value="CBS_domain-containing"/>
</dbReference>
<protein>
    <submittedName>
        <fullName evidence="4">CBS-domain-containing protein</fullName>
    </submittedName>
</protein>
<feature type="domain" description="CBS" evidence="3">
    <location>
        <begin position="1"/>
        <end position="55"/>
    </location>
</feature>
<reference evidence="5" key="1">
    <citation type="journal article" date="2018" name="Nat. Microbiol.">
        <title>Leveraging single-cell genomics to expand the fungal tree of life.</title>
        <authorList>
            <person name="Ahrendt S.R."/>
            <person name="Quandt C.A."/>
            <person name="Ciobanu D."/>
            <person name="Clum A."/>
            <person name="Salamov A."/>
            <person name="Andreopoulos B."/>
            <person name="Cheng J.F."/>
            <person name="Woyke T."/>
            <person name="Pelin A."/>
            <person name="Henrissat B."/>
            <person name="Reynolds N.K."/>
            <person name="Benny G.L."/>
            <person name="Smith M.E."/>
            <person name="James T.Y."/>
            <person name="Grigoriev I.V."/>
        </authorList>
    </citation>
    <scope>NUCLEOTIDE SEQUENCE [LARGE SCALE GENOMIC DNA]</scope>
    <source>
        <strain evidence="5">CSF55</strain>
    </source>
</reference>
<dbReference type="EMBL" id="ML005916">
    <property type="protein sequence ID" value="RKP17294.1"/>
    <property type="molecule type" value="Genomic_DNA"/>
</dbReference>
<gene>
    <name evidence="4" type="ORF">ROZALSC1DRAFT_24351</name>
</gene>
<evidence type="ECO:0000313" key="4">
    <source>
        <dbReference type="EMBL" id="RKP17294.1"/>
    </source>
</evidence>
<evidence type="ECO:0000313" key="5">
    <source>
        <dbReference type="Proteomes" id="UP000281549"/>
    </source>
</evidence>
<dbReference type="InterPro" id="IPR046342">
    <property type="entry name" value="CBS_dom_sf"/>
</dbReference>
<dbReference type="AlphaFoldDB" id="A0A4P9YDR4"/>